<dbReference type="GO" id="GO:0003700">
    <property type="term" value="F:DNA-binding transcription factor activity"/>
    <property type="evidence" value="ECO:0007669"/>
    <property type="project" value="InterPro"/>
</dbReference>
<dbReference type="Pfam" id="PF02311">
    <property type="entry name" value="AraC_binding"/>
    <property type="match status" value="1"/>
</dbReference>
<evidence type="ECO:0000256" key="4">
    <source>
        <dbReference type="ARBA" id="ARBA00023163"/>
    </source>
</evidence>
<evidence type="ECO:0000256" key="2">
    <source>
        <dbReference type="ARBA" id="ARBA00023125"/>
    </source>
</evidence>
<dbReference type="PANTHER" id="PTHR43280">
    <property type="entry name" value="ARAC-FAMILY TRANSCRIPTIONAL REGULATOR"/>
    <property type="match status" value="1"/>
</dbReference>
<dbReference type="InterPro" id="IPR018060">
    <property type="entry name" value="HTH_AraC"/>
</dbReference>
<evidence type="ECO:0000313" key="7">
    <source>
        <dbReference type="Proteomes" id="UP000295238"/>
    </source>
</evidence>
<dbReference type="EMBL" id="SMTL01000006">
    <property type="protein sequence ID" value="TDK31899.1"/>
    <property type="molecule type" value="Genomic_DNA"/>
</dbReference>
<dbReference type="SMART" id="SM00342">
    <property type="entry name" value="HTH_ARAC"/>
    <property type="match status" value="1"/>
</dbReference>
<keyword evidence="2" id="KW-0238">DNA-binding</keyword>
<dbReference type="PROSITE" id="PS01124">
    <property type="entry name" value="HTH_ARAC_FAMILY_2"/>
    <property type="match status" value="1"/>
</dbReference>
<dbReference type="CDD" id="cd06999">
    <property type="entry name" value="cupin_HpaA-like_N"/>
    <property type="match status" value="1"/>
</dbReference>
<reference evidence="6 7" key="1">
    <citation type="submission" date="2019-03" db="EMBL/GenBank/DDBJ databases">
        <title>Rhizobium sp. nov., an bacterium isolated from biocrust in Mu Us Desert.</title>
        <authorList>
            <person name="Lixiong L."/>
        </authorList>
    </citation>
    <scope>NUCLEOTIDE SEQUENCE [LARGE SCALE GENOMIC DNA]</scope>
    <source>
        <strain evidence="6 7">SPY-1</strain>
    </source>
</reference>
<proteinExistence type="predicted"/>
<keyword evidence="7" id="KW-1185">Reference proteome</keyword>
<dbReference type="Proteomes" id="UP000295238">
    <property type="component" value="Unassembled WGS sequence"/>
</dbReference>
<evidence type="ECO:0000259" key="5">
    <source>
        <dbReference type="PROSITE" id="PS01124"/>
    </source>
</evidence>
<dbReference type="Pfam" id="PF12833">
    <property type="entry name" value="HTH_18"/>
    <property type="match status" value="1"/>
</dbReference>
<accession>A0A4R5UB19</accession>
<dbReference type="SUPFAM" id="SSF46689">
    <property type="entry name" value="Homeodomain-like"/>
    <property type="match status" value="2"/>
</dbReference>
<keyword evidence="4" id="KW-0804">Transcription</keyword>
<dbReference type="InterPro" id="IPR011051">
    <property type="entry name" value="RmlC_Cupin_sf"/>
</dbReference>
<dbReference type="Gene3D" id="2.60.120.10">
    <property type="entry name" value="Jelly Rolls"/>
    <property type="match status" value="1"/>
</dbReference>
<evidence type="ECO:0000313" key="6">
    <source>
        <dbReference type="EMBL" id="TDK31899.1"/>
    </source>
</evidence>
<name>A0A4R5UB19_9HYPH</name>
<dbReference type="InterPro" id="IPR009057">
    <property type="entry name" value="Homeodomain-like_sf"/>
</dbReference>
<dbReference type="GO" id="GO:0043565">
    <property type="term" value="F:sequence-specific DNA binding"/>
    <property type="evidence" value="ECO:0007669"/>
    <property type="project" value="InterPro"/>
</dbReference>
<protein>
    <submittedName>
        <fullName evidence="6">Helix-turn-helix domain-containing protein</fullName>
    </submittedName>
</protein>
<sequence>MSSTIPTYDLYGENQADRPDFWIHCETIEARSRTHRWEIGLHRHESFQQFLYIRQGAGDAVFATGNIPLSPPCIVSIPPGFSHGFRFSRDIDGLVVTLLAKRLSLSARNAPRGRESWLSSLYVTALSPGPDAQYLEETLLRLYQEFCLRRSDSNELMEAHLRSVILMLGRQIGADSDPILGDTKRARLEVLIDLIGQHFRQQLSAKAYAAILGLSPTHLNRIVRETAGVTVHELIMNRVLEEARRALVFSSASIQSIAEQIGFSDANYFARCFRKRTGRTPKRYRQEERQRLRDV</sequence>
<dbReference type="AlphaFoldDB" id="A0A4R5UB19"/>
<keyword evidence="3" id="KW-0010">Activator</keyword>
<dbReference type="PRINTS" id="PR00032">
    <property type="entry name" value="HTHARAC"/>
</dbReference>
<dbReference type="SUPFAM" id="SSF51182">
    <property type="entry name" value="RmlC-like cupins"/>
    <property type="match status" value="1"/>
</dbReference>
<gene>
    <name evidence="6" type="ORF">E2F50_19170</name>
</gene>
<dbReference type="InterPro" id="IPR014710">
    <property type="entry name" value="RmlC-like_jellyroll"/>
</dbReference>
<evidence type="ECO:0000256" key="1">
    <source>
        <dbReference type="ARBA" id="ARBA00023015"/>
    </source>
</evidence>
<dbReference type="PANTHER" id="PTHR43280:SF32">
    <property type="entry name" value="TRANSCRIPTIONAL REGULATORY PROTEIN"/>
    <property type="match status" value="1"/>
</dbReference>
<dbReference type="InterPro" id="IPR020449">
    <property type="entry name" value="Tscrpt_reg_AraC-type_HTH"/>
</dbReference>
<dbReference type="Gene3D" id="1.10.10.60">
    <property type="entry name" value="Homeodomain-like"/>
    <property type="match status" value="1"/>
</dbReference>
<keyword evidence="1" id="KW-0805">Transcription regulation</keyword>
<feature type="domain" description="HTH araC/xylS-type" evidence="5">
    <location>
        <begin position="189"/>
        <end position="287"/>
    </location>
</feature>
<comment type="caution">
    <text evidence="6">The sequence shown here is derived from an EMBL/GenBank/DDBJ whole genome shotgun (WGS) entry which is preliminary data.</text>
</comment>
<evidence type="ECO:0000256" key="3">
    <source>
        <dbReference type="ARBA" id="ARBA00023159"/>
    </source>
</evidence>
<dbReference type="InterPro" id="IPR003313">
    <property type="entry name" value="AraC-bd"/>
</dbReference>
<organism evidence="6 7">
    <name type="scientific">Rhizobium deserti</name>
    <dbReference type="NCBI Taxonomy" id="2547961"/>
    <lineage>
        <taxon>Bacteria</taxon>
        <taxon>Pseudomonadati</taxon>
        <taxon>Pseudomonadota</taxon>
        <taxon>Alphaproteobacteria</taxon>
        <taxon>Hyphomicrobiales</taxon>
        <taxon>Rhizobiaceae</taxon>
        <taxon>Rhizobium/Agrobacterium group</taxon>
        <taxon>Rhizobium</taxon>
    </lineage>
</organism>
<dbReference type="InterPro" id="IPR047264">
    <property type="entry name" value="Cupin_HpaA-like_N"/>
</dbReference>
<dbReference type="OrthoDB" id="9814125at2"/>